<name>A0A8J7RYX7_9PROT</name>
<dbReference type="AlphaFoldDB" id="A0A8J7RYX7"/>
<proteinExistence type="predicted"/>
<dbReference type="EMBL" id="JAGMWN010000001">
    <property type="protein sequence ID" value="MBP5855643.1"/>
    <property type="molecule type" value="Genomic_DNA"/>
</dbReference>
<gene>
    <name evidence="1" type="ORF">KAJ83_01375</name>
</gene>
<accession>A0A8J7RYX7</accession>
<organism evidence="1 2">
    <name type="scientific">Marivibrio halodurans</name>
    <dbReference type="NCBI Taxonomy" id="2039722"/>
    <lineage>
        <taxon>Bacteria</taxon>
        <taxon>Pseudomonadati</taxon>
        <taxon>Pseudomonadota</taxon>
        <taxon>Alphaproteobacteria</taxon>
        <taxon>Rhodospirillales</taxon>
        <taxon>Rhodospirillaceae</taxon>
        <taxon>Marivibrio</taxon>
    </lineage>
</organism>
<protein>
    <submittedName>
        <fullName evidence="1">Uncharacterized protein</fullName>
    </submittedName>
</protein>
<keyword evidence="2" id="KW-1185">Reference proteome</keyword>
<evidence type="ECO:0000313" key="1">
    <source>
        <dbReference type="EMBL" id="MBP5855643.1"/>
    </source>
</evidence>
<evidence type="ECO:0000313" key="2">
    <source>
        <dbReference type="Proteomes" id="UP000672602"/>
    </source>
</evidence>
<dbReference type="RefSeq" id="WP_210680222.1">
    <property type="nucleotide sequence ID" value="NZ_JAGMWN010000001.1"/>
</dbReference>
<dbReference type="Proteomes" id="UP000672602">
    <property type="component" value="Unassembled WGS sequence"/>
</dbReference>
<comment type="caution">
    <text evidence="1">The sequence shown here is derived from an EMBL/GenBank/DDBJ whole genome shotgun (WGS) entry which is preliminary data.</text>
</comment>
<sequence length="654" mass="74055">MAGKQRAKFISAVWGARYIQDFCQASLPSYLAPGNLPTLGAVCDLEILILTDKASVPIFKRNPLFEDLRKICAVRFILIDDLIVKGQYGVTLTLAYARAVMDSGEAQTDTYFIFMNSDFVLSDGSLRHLGERMQAGEPCIMAPSLRGRQTELTALLREEYDPASRTLSLSSREMIRMTFDHLHPTVVAKTVTQDHITCTTTNQLYWQVDESTLLGRYYLIFMLAIKPERPMPLVTSYCDYGFVPELVPSGAFSIIDDSDSFYMLELQPTDQESESLRWGRLNPRKAIKTLAEWTTREHRAFAEIDVMFKAGDAPESLDKERANFRDFFDRFKSALRSPPREPAYHPYWVLGFQSWWQLRGEGNVSGTSGSFTPPPTIPSEMRAPAWIGKADADDILGRPSLIPKDFTWLKRFLYPSFERPPDVSHTHRARTDYEPIRRWIKSMKHAGTKGLFLHEVSSPITRPLARQSGAETLAIDEFIRDDITPNQLYSDVLIHVYLSSIGHVGSLLANVSKIVEPNGRITLFIEGSSLNSGVQEGNFQHELARFMADTFTIGLMRFDIRTAFAGGHIKHYLTIVERGARTRISVRSPLGSLKRPVFYLILAATAVLFAVDNIRKKFLRSTKPKYCTSVVLTLDFSNKQKRGMHKRHLEQGSV</sequence>
<reference evidence="1" key="1">
    <citation type="submission" date="2021-04" db="EMBL/GenBank/DDBJ databases">
        <authorList>
            <person name="Zhang D.-C."/>
        </authorList>
    </citation>
    <scope>NUCLEOTIDE SEQUENCE</scope>
    <source>
        <strain evidence="1">CGMCC 1.15697</strain>
    </source>
</reference>